<keyword evidence="1" id="KW-0472">Membrane</keyword>
<feature type="transmembrane region" description="Helical" evidence="1">
    <location>
        <begin position="191"/>
        <end position="208"/>
    </location>
</feature>
<organism evidence="2">
    <name type="scientific">uncultured bacterium contig00055</name>
    <dbReference type="NCBI Taxonomy" id="1181539"/>
    <lineage>
        <taxon>Bacteria</taxon>
        <taxon>environmental samples</taxon>
    </lineage>
</organism>
<name>A0A806KR85_9BACT</name>
<feature type="transmembrane region" description="Helical" evidence="1">
    <location>
        <begin position="115"/>
        <end position="136"/>
    </location>
</feature>
<keyword evidence="1" id="KW-0812">Transmembrane</keyword>
<keyword evidence="1" id="KW-1133">Transmembrane helix</keyword>
<evidence type="ECO:0000313" key="2">
    <source>
        <dbReference type="EMBL" id="AGS53519.1"/>
    </source>
</evidence>
<proteinExistence type="predicted"/>
<dbReference type="EMBL" id="JQ844235">
    <property type="protein sequence ID" value="AGS53519.1"/>
    <property type="molecule type" value="Genomic_DNA"/>
</dbReference>
<sequence length="211" mass="23115">MNRDMNRLRNMLGVLGILLPVLDLCFNLVFGASYNPPGVLTSISATHYSSAYLLFEGLVFGVGLFLICYDGYDIKDRIATILAGSGAVALTLFPCALEGAQNRNFIMAPMWLTNIVHLAGAFLFFGCLVFLIGFQFTRTTEGQTVQAGSRKWRRNILYRACASVMFVALVIGFGGARLFGIPYMVYGGEWAALWAFGLAWLVKGGLILKDV</sequence>
<accession>A0A806KR85</accession>
<evidence type="ECO:0000256" key="1">
    <source>
        <dbReference type="SAM" id="Phobius"/>
    </source>
</evidence>
<feature type="transmembrane region" description="Helical" evidence="1">
    <location>
        <begin position="12"/>
        <end position="30"/>
    </location>
</feature>
<evidence type="ECO:0008006" key="3">
    <source>
        <dbReference type="Google" id="ProtNLM"/>
    </source>
</evidence>
<feature type="transmembrane region" description="Helical" evidence="1">
    <location>
        <begin position="81"/>
        <end position="100"/>
    </location>
</feature>
<feature type="transmembrane region" description="Helical" evidence="1">
    <location>
        <begin position="156"/>
        <end position="179"/>
    </location>
</feature>
<dbReference type="AlphaFoldDB" id="A0A806KR85"/>
<reference evidence="2" key="1">
    <citation type="submission" date="2012-03" db="EMBL/GenBank/DDBJ databases">
        <title>Functional metagenomics reveals considerable lignocellulase gene clusters in the gut microbiome of a wood-feeding higher termite.</title>
        <authorList>
            <person name="Liu N."/>
        </authorList>
    </citation>
    <scope>NUCLEOTIDE SEQUENCE</scope>
</reference>
<feature type="transmembrane region" description="Helical" evidence="1">
    <location>
        <begin position="50"/>
        <end position="69"/>
    </location>
</feature>
<protein>
    <recommendedName>
        <fullName evidence="3">DUF998 domain-containing protein</fullName>
    </recommendedName>
</protein>